<name>A0ABT8I067_9BACL</name>
<dbReference type="RefSeq" id="WP_301167446.1">
    <property type="nucleotide sequence ID" value="NZ_JAUHTR010000011.1"/>
</dbReference>
<feature type="domain" description="DUF362" evidence="1">
    <location>
        <begin position="283"/>
        <end position="421"/>
    </location>
</feature>
<sequence>MVTSRVPIVGSPLGIKNVDFKGSAISGVRMDVTRAYGGIPILLQKFINQNDYSAWGKIVEKIDYIYTNLNYALAGLEKETSFSSVLQQEVSSGKKLLFKPNIVDPSAIHHETHGEGAGGAITTEWPLVAALMRWFHDNLPINYYQMAIGEASTCTFIQAEASTLAYGKKVTTEATIEGRSGDFYGGWGFFFVRKYLSHHHPPSHKDDPMKGYEESVAGRFIPPGRADDRLMVYDLNKTHNGEVRDRTVAVPGGRNFNEISLHKVIIGGDPANHHDRIDYPGCVLVNIPKPKMHNQDLMTNAIKNLGIGLYSAQKYANPHTPNPSIKVKLPHSRWIMKMDDKTYLPVKDENGKYIAIKTDGFSGTQSDVIRTVQSQHVFMLHIVDAINMINFSHNDTTAVRVPEGYIWTSLDCVALDLFCARYCFKMVHMDRALKLQQENNWPTEFVQYSPVVKIKGRNIKTKIGFDSPLFRYDLYRYAEARGVGQQRYYVVGWDTITKTPLASLKGHLGRIDKGNFLELITDTLYYNRSTILHDLQNAALSYAKANDILTGSTIFKKIMDTFDENRDGVLDYDEKGRGYETARMWLQALSLNAVNETNGLFKSNFLASSLQTKYYTRDWNAQGHDFNKESFLDGRLSKAFILSQSETVKDDLFIQGMMYGNGMWPSWQTTTYITITDIIYGSQSLKTISSGSLYGSAFQYADKVLNSGAYIGNNHQENAGQPSIPYGHDLIDTNNSNETSNLHSINNYFNDLSMGKRLLGFILYVPRGYGVLNGFKIPNVEETDDPDKVFTAHFKVVW</sequence>
<proteinExistence type="predicted"/>
<comment type="caution">
    <text evidence="2">The sequence shown here is derived from an EMBL/GenBank/DDBJ whole genome shotgun (WGS) entry which is preliminary data.</text>
</comment>
<protein>
    <submittedName>
        <fullName evidence="2">DUF362 domain-containing protein</fullName>
    </submittedName>
</protein>
<keyword evidence="3" id="KW-1185">Reference proteome</keyword>
<evidence type="ECO:0000259" key="1">
    <source>
        <dbReference type="Pfam" id="PF04015"/>
    </source>
</evidence>
<evidence type="ECO:0000313" key="2">
    <source>
        <dbReference type="EMBL" id="MDN4526419.1"/>
    </source>
</evidence>
<organism evidence="2 3">
    <name type="scientific">Fictibacillus fluitans</name>
    <dbReference type="NCBI Taxonomy" id="3058422"/>
    <lineage>
        <taxon>Bacteria</taxon>
        <taxon>Bacillati</taxon>
        <taxon>Bacillota</taxon>
        <taxon>Bacilli</taxon>
        <taxon>Bacillales</taxon>
        <taxon>Fictibacillaceae</taxon>
        <taxon>Fictibacillus</taxon>
    </lineage>
</organism>
<dbReference type="InterPro" id="IPR007160">
    <property type="entry name" value="DUF362"/>
</dbReference>
<dbReference type="Proteomes" id="UP001172721">
    <property type="component" value="Unassembled WGS sequence"/>
</dbReference>
<dbReference type="EMBL" id="JAUHTR010000011">
    <property type="protein sequence ID" value="MDN4526419.1"/>
    <property type="molecule type" value="Genomic_DNA"/>
</dbReference>
<dbReference type="Pfam" id="PF04015">
    <property type="entry name" value="DUF362"/>
    <property type="match status" value="1"/>
</dbReference>
<reference evidence="2" key="1">
    <citation type="submission" date="2023-07" db="EMBL/GenBank/DDBJ databases">
        <title>Fictibacillus sp. isolated from freshwater pond.</title>
        <authorList>
            <person name="Kirdat K."/>
            <person name="Bhat A."/>
            <person name="Mourya A."/>
            <person name="Yadav A."/>
        </authorList>
    </citation>
    <scope>NUCLEOTIDE SEQUENCE</scope>
    <source>
        <strain evidence="2">NE201</strain>
    </source>
</reference>
<gene>
    <name evidence="2" type="ORF">QYB97_18205</name>
</gene>
<evidence type="ECO:0000313" key="3">
    <source>
        <dbReference type="Proteomes" id="UP001172721"/>
    </source>
</evidence>
<accession>A0ABT8I067</accession>